<dbReference type="Proteomes" id="UP001487740">
    <property type="component" value="Unassembled WGS sequence"/>
</dbReference>
<evidence type="ECO:0000313" key="3">
    <source>
        <dbReference type="Proteomes" id="UP001487740"/>
    </source>
</evidence>
<feature type="region of interest" description="Disordered" evidence="1">
    <location>
        <begin position="1"/>
        <end position="35"/>
    </location>
</feature>
<dbReference type="AlphaFoldDB" id="A0AAW0T2E0"/>
<accession>A0AAW0T2E0</accession>
<sequence length="178" mass="19922">MHTTQPKARRSRESNDRLSLPQGHLSPNRRPSAASPHLTFLDTFKHSTKTLTPYLPHFTHTPRYLGCHSLHTSHIVASLRSPHALSSVLPGVCRLVSVGRLPPERVTGCRWYDIKEKVTMTRPRVPPAVCGHKSLEPHAHTGFSVLQLMVCLAHGSAEEDSATSRQRMCEFKDRGCIH</sequence>
<organism evidence="2 3">
    <name type="scientific">Scylla paramamosain</name>
    <name type="common">Mud crab</name>
    <dbReference type="NCBI Taxonomy" id="85552"/>
    <lineage>
        <taxon>Eukaryota</taxon>
        <taxon>Metazoa</taxon>
        <taxon>Ecdysozoa</taxon>
        <taxon>Arthropoda</taxon>
        <taxon>Crustacea</taxon>
        <taxon>Multicrustacea</taxon>
        <taxon>Malacostraca</taxon>
        <taxon>Eumalacostraca</taxon>
        <taxon>Eucarida</taxon>
        <taxon>Decapoda</taxon>
        <taxon>Pleocyemata</taxon>
        <taxon>Brachyura</taxon>
        <taxon>Eubrachyura</taxon>
        <taxon>Portunoidea</taxon>
        <taxon>Portunidae</taxon>
        <taxon>Portuninae</taxon>
        <taxon>Scylla</taxon>
    </lineage>
</organism>
<comment type="caution">
    <text evidence="2">The sequence shown here is derived from an EMBL/GenBank/DDBJ whole genome shotgun (WGS) entry which is preliminary data.</text>
</comment>
<gene>
    <name evidence="2" type="ORF">O3P69_015068</name>
</gene>
<dbReference type="EMBL" id="JARAKH010000039">
    <property type="protein sequence ID" value="KAK8381785.1"/>
    <property type="molecule type" value="Genomic_DNA"/>
</dbReference>
<reference evidence="2 3" key="1">
    <citation type="submission" date="2023-03" db="EMBL/GenBank/DDBJ databases">
        <title>High-quality genome of Scylla paramamosain provides insights in environmental adaptation.</title>
        <authorList>
            <person name="Zhang L."/>
        </authorList>
    </citation>
    <scope>NUCLEOTIDE SEQUENCE [LARGE SCALE GENOMIC DNA]</scope>
    <source>
        <strain evidence="2">LZ_2023a</strain>
        <tissue evidence="2">Muscle</tissue>
    </source>
</reference>
<proteinExistence type="predicted"/>
<evidence type="ECO:0000256" key="1">
    <source>
        <dbReference type="SAM" id="MobiDB-lite"/>
    </source>
</evidence>
<protein>
    <submittedName>
        <fullName evidence="2">Uncharacterized protein</fullName>
    </submittedName>
</protein>
<name>A0AAW0T2E0_SCYPA</name>
<keyword evidence="3" id="KW-1185">Reference proteome</keyword>
<evidence type="ECO:0000313" key="2">
    <source>
        <dbReference type="EMBL" id="KAK8381785.1"/>
    </source>
</evidence>